<dbReference type="AlphaFoldDB" id="A0A4Y9YLG9"/>
<dbReference type="STRING" id="205917.A0A4Y9YLG9"/>
<feature type="active site" description="Proton acceptor" evidence="5">
    <location>
        <position position="577"/>
    </location>
</feature>
<dbReference type="GO" id="GO:0050660">
    <property type="term" value="F:flavin adenine dinucleotide binding"/>
    <property type="evidence" value="ECO:0007669"/>
    <property type="project" value="InterPro"/>
</dbReference>
<evidence type="ECO:0000313" key="11">
    <source>
        <dbReference type="EMBL" id="TFY62638.1"/>
    </source>
</evidence>
<dbReference type="InterPro" id="IPR007867">
    <property type="entry name" value="GMC_OxRtase_C"/>
</dbReference>
<evidence type="ECO:0000256" key="3">
    <source>
        <dbReference type="ARBA" id="ARBA00022630"/>
    </source>
</evidence>
<evidence type="ECO:0000256" key="1">
    <source>
        <dbReference type="ARBA" id="ARBA00001974"/>
    </source>
</evidence>
<accession>A0A4Y9YLG9</accession>
<evidence type="ECO:0000256" key="8">
    <source>
        <dbReference type="SAM" id="SignalP"/>
    </source>
</evidence>
<dbReference type="PROSITE" id="PS00624">
    <property type="entry name" value="GMC_OXRED_2"/>
    <property type="match status" value="1"/>
</dbReference>
<dbReference type="Pfam" id="PF00732">
    <property type="entry name" value="GMC_oxred_N"/>
    <property type="match status" value="1"/>
</dbReference>
<dbReference type="InterPro" id="IPR036188">
    <property type="entry name" value="FAD/NAD-bd_sf"/>
</dbReference>
<dbReference type="GO" id="GO:0016614">
    <property type="term" value="F:oxidoreductase activity, acting on CH-OH group of donors"/>
    <property type="evidence" value="ECO:0007669"/>
    <property type="project" value="InterPro"/>
</dbReference>
<feature type="chain" id="PRO_5021435518" description="Glucose-methanol-choline oxidoreductase N-terminal domain-containing protein" evidence="8">
    <location>
        <begin position="20"/>
        <end position="602"/>
    </location>
</feature>
<evidence type="ECO:0000256" key="2">
    <source>
        <dbReference type="ARBA" id="ARBA00010790"/>
    </source>
</evidence>
<dbReference type="PANTHER" id="PTHR11552">
    <property type="entry name" value="GLUCOSE-METHANOL-CHOLINE GMC OXIDOREDUCTASE"/>
    <property type="match status" value="1"/>
</dbReference>
<dbReference type="Gene3D" id="3.30.560.10">
    <property type="entry name" value="Glucose Oxidase, domain 3"/>
    <property type="match status" value="1"/>
</dbReference>
<feature type="binding site" evidence="6">
    <location>
        <begin position="578"/>
        <end position="579"/>
    </location>
    <ligand>
        <name>FAD</name>
        <dbReference type="ChEBI" id="CHEBI:57692"/>
    </ligand>
</feature>
<feature type="active site" description="Proton donor" evidence="5">
    <location>
        <position position="534"/>
    </location>
</feature>
<comment type="cofactor">
    <cofactor evidence="1 6">
        <name>FAD</name>
        <dbReference type="ChEBI" id="CHEBI:57692"/>
    </cofactor>
</comment>
<feature type="signal peptide" evidence="8">
    <location>
        <begin position="1"/>
        <end position="19"/>
    </location>
</feature>
<dbReference type="PIRSF" id="PIRSF000137">
    <property type="entry name" value="Alcohol_oxidase"/>
    <property type="match status" value="1"/>
</dbReference>
<keyword evidence="3 7" id="KW-0285">Flavoprotein</keyword>
<dbReference type="InterPro" id="IPR012132">
    <property type="entry name" value="GMC_OxRdtase"/>
</dbReference>
<keyword evidence="4 6" id="KW-0274">FAD</keyword>
<evidence type="ECO:0000256" key="4">
    <source>
        <dbReference type="ARBA" id="ARBA00022827"/>
    </source>
</evidence>
<comment type="similarity">
    <text evidence="2 7">Belongs to the GMC oxidoreductase family.</text>
</comment>
<name>A0A4Y9YLG9_9AGAM</name>
<proteinExistence type="inferred from homology"/>
<reference evidence="11 12" key="1">
    <citation type="submission" date="2019-02" db="EMBL/GenBank/DDBJ databases">
        <title>Genome sequencing of the rare red list fungi Dentipellis fragilis.</title>
        <authorList>
            <person name="Buettner E."/>
            <person name="Kellner H."/>
        </authorList>
    </citation>
    <scope>NUCLEOTIDE SEQUENCE [LARGE SCALE GENOMIC DNA]</scope>
    <source>
        <strain evidence="11 12">DSM 105465</strain>
    </source>
</reference>
<evidence type="ECO:0000259" key="9">
    <source>
        <dbReference type="PROSITE" id="PS00623"/>
    </source>
</evidence>
<dbReference type="Pfam" id="PF05199">
    <property type="entry name" value="GMC_oxred_C"/>
    <property type="match status" value="1"/>
</dbReference>
<evidence type="ECO:0000256" key="7">
    <source>
        <dbReference type="RuleBase" id="RU003968"/>
    </source>
</evidence>
<dbReference type="PANTHER" id="PTHR11552:SF147">
    <property type="entry name" value="CHOLINE DEHYDROGENASE, MITOCHONDRIAL"/>
    <property type="match status" value="1"/>
</dbReference>
<feature type="domain" description="Glucose-methanol-choline oxidoreductase N-terminal" evidence="9">
    <location>
        <begin position="112"/>
        <end position="135"/>
    </location>
</feature>
<dbReference type="InterPro" id="IPR000172">
    <property type="entry name" value="GMC_OxRdtase_N"/>
</dbReference>
<evidence type="ECO:0000256" key="5">
    <source>
        <dbReference type="PIRSR" id="PIRSR000137-1"/>
    </source>
</evidence>
<evidence type="ECO:0000259" key="10">
    <source>
        <dbReference type="PROSITE" id="PS00624"/>
    </source>
</evidence>
<feature type="domain" description="Glucose-methanol-choline oxidoreductase N-terminal" evidence="10">
    <location>
        <begin position="304"/>
        <end position="318"/>
    </location>
</feature>
<keyword evidence="12" id="KW-1185">Reference proteome</keyword>
<sequence length="602" mass="64315">MLQWSSSFALLACLPAVFAKTYTDPSQVPKTKKYDYVVIGAGAGGATVAARLSENAAVNVLLIEAGISHQGIASVEIPFLDSGNAPNTYLDWNYTTTPQASLNNRVIQYPRGKLLGGSTSINFMGYNRGSQNFWDRIAKVTGDNGWSWSSLQPYFKKLERLTPPADHHNTNGQITPSAHGTSGPLGFSLPGYTLPIDSRVIGTTKELPSQFPFSLDQNAGNQIGWGWTQSTIVDGSRESSATAYLDPNANRANLDIVLNAQATKLIQTGSQGGVPTFLGVQFAQSASSPRFAVNATKEVILSAGAVGSPHLLMLSGIGPASQLQSHGIKPIVNAPGVGQNLQDHALLSNFWSVNSTGTFTIDDIIRNSSLFNDLMSDWQKDKMGMFVIGNPNQLGWGRVPSNAPIFKSTQDPSAGPLSPHIEYLPFNGWVSFVNPMPSSGNYLTIFTAIVAPAARGSITLTSSDPFTYPNINPNLLGSEFDRYAMRYAINSARAFTAAAAWKGWILGEAGDLAKAHSDAELDAYAAANTATIFHPTGTVSMQFTGGNGVLNSDLTVKGVNGLRVVDLSVLPYIPEAHPQGAVYVLAERVSDLIKASHQARHR</sequence>
<organism evidence="11 12">
    <name type="scientific">Dentipellis fragilis</name>
    <dbReference type="NCBI Taxonomy" id="205917"/>
    <lineage>
        <taxon>Eukaryota</taxon>
        <taxon>Fungi</taxon>
        <taxon>Dikarya</taxon>
        <taxon>Basidiomycota</taxon>
        <taxon>Agaricomycotina</taxon>
        <taxon>Agaricomycetes</taxon>
        <taxon>Russulales</taxon>
        <taxon>Hericiaceae</taxon>
        <taxon>Dentipellis</taxon>
    </lineage>
</organism>
<dbReference type="Gene3D" id="3.50.50.60">
    <property type="entry name" value="FAD/NAD(P)-binding domain"/>
    <property type="match status" value="1"/>
</dbReference>
<keyword evidence="8" id="KW-0732">Signal</keyword>
<dbReference type="EMBL" id="SEOQ01000453">
    <property type="protein sequence ID" value="TFY62638.1"/>
    <property type="molecule type" value="Genomic_DNA"/>
</dbReference>
<comment type="caution">
    <text evidence="11">The sequence shown here is derived from an EMBL/GenBank/DDBJ whole genome shotgun (WGS) entry which is preliminary data.</text>
</comment>
<dbReference type="SUPFAM" id="SSF54373">
    <property type="entry name" value="FAD-linked reductases, C-terminal domain"/>
    <property type="match status" value="1"/>
</dbReference>
<dbReference type="OrthoDB" id="269227at2759"/>
<dbReference type="PROSITE" id="PS00623">
    <property type="entry name" value="GMC_OXRED_1"/>
    <property type="match status" value="1"/>
</dbReference>
<evidence type="ECO:0000256" key="6">
    <source>
        <dbReference type="PIRSR" id="PIRSR000137-2"/>
    </source>
</evidence>
<dbReference type="SUPFAM" id="SSF51905">
    <property type="entry name" value="FAD/NAD(P)-binding domain"/>
    <property type="match status" value="1"/>
</dbReference>
<gene>
    <name evidence="11" type="ORF">EVG20_g6632</name>
</gene>
<evidence type="ECO:0000313" key="12">
    <source>
        <dbReference type="Proteomes" id="UP000298327"/>
    </source>
</evidence>
<dbReference type="Proteomes" id="UP000298327">
    <property type="component" value="Unassembled WGS sequence"/>
</dbReference>
<protein>
    <recommendedName>
        <fullName evidence="9 10">Glucose-methanol-choline oxidoreductase N-terminal domain-containing protein</fullName>
    </recommendedName>
</protein>